<organism evidence="1 2">
    <name type="scientific">Pandoraea terrigena</name>
    <dbReference type="NCBI Taxonomy" id="2508292"/>
    <lineage>
        <taxon>Bacteria</taxon>
        <taxon>Pseudomonadati</taxon>
        <taxon>Pseudomonadota</taxon>
        <taxon>Betaproteobacteria</taxon>
        <taxon>Burkholderiales</taxon>
        <taxon>Burkholderiaceae</taxon>
        <taxon>Pandoraea</taxon>
    </lineage>
</organism>
<sequence length="113" mass="12492">MRAGELRHLLTFQAKSAAQDELGEPINAWVAVLTCWGKVSPMTGRERLAAQAVQSSVTHSVTVRYAPQLANPKDVAAMRIVFGTRIFDIHDSINEDERNRMITLMAEEGLNNG</sequence>
<dbReference type="AlphaFoldDB" id="A0A5E4YL72"/>
<dbReference type="Gene3D" id="2.40.10.270">
    <property type="entry name" value="Bacteriophage SPP1 head-tail adaptor protein"/>
    <property type="match status" value="1"/>
</dbReference>
<protein>
    <submittedName>
        <fullName evidence="1">Head-tail adaptor protein</fullName>
    </submittedName>
</protein>
<dbReference type="InterPro" id="IPR038666">
    <property type="entry name" value="SSP1_head-tail_sf"/>
</dbReference>
<dbReference type="NCBIfam" id="TIGR01563">
    <property type="entry name" value="gp16_SPP1"/>
    <property type="match status" value="1"/>
</dbReference>
<proteinExistence type="predicted"/>
<evidence type="ECO:0000313" key="2">
    <source>
        <dbReference type="Proteomes" id="UP000334380"/>
    </source>
</evidence>
<accession>A0A5E4YL72</accession>
<dbReference type="OrthoDB" id="5460234at2"/>
<dbReference type="EMBL" id="CABPRU010000016">
    <property type="protein sequence ID" value="VVE49479.1"/>
    <property type="molecule type" value="Genomic_DNA"/>
</dbReference>
<dbReference type="Pfam" id="PF05521">
    <property type="entry name" value="Phage_HCP"/>
    <property type="match status" value="1"/>
</dbReference>
<evidence type="ECO:0000313" key="1">
    <source>
        <dbReference type="EMBL" id="VVE49479.1"/>
    </source>
</evidence>
<dbReference type="RefSeq" id="WP_150614979.1">
    <property type="nucleotide sequence ID" value="NZ_CABPRU010000016.1"/>
</dbReference>
<reference evidence="1 2" key="1">
    <citation type="submission" date="2019-08" db="EMBL/GenBank/DDBJ databases">
        <authorList>
            <person name="Peeters C."/>
        </authorList>
    </citation>
    <scope>NUCLEOTIDE SEQUENCE [LARGE SCALE GENOMIC DNA]</scope>
    <source>
        <strain evidence="1 2">LMG 31013</strain>
    </source>
</reference>
<dbReference type="InterPro" id="IPR008767">
    <property type="entry name" value="Phage_SPP1_head-tail_adaptor"/>
</dbReference>
<keyword evidence="2" id="KW-1185">Reference proteome</keyword>
<name>A0A5E4YL72_9BURK</name>
<gene>
    <name evidence="1" type="ORF">PTE31013_04635</name>
</gene>
<dbReference type="Proteomes" id="UP000334380">
    <property type="component" value="Unassembled WGS sequence"/>
</dbReference>